<comment type="caution">
    <text evidence="2">The sequence shown here is derived from an EMBL/GenBank/DDBJ whole genome shotgun (WGS) entry which is preliminary data.</text>
</comment>
<protein>
    <submittedName>
        <fullName evidence="2">Uncharacterized protein</fullName>
    </submittedName>
</protein>
<evidence type="ECO:0000313" key="3">
    <source>
        <dbReference type="Proteomes" id="UP001147782"/>
    </source>
</evidence>
<feature type="compositionally biased region" description="Polar residues" evidence="1">
    <location>
        <begin position="1"/>
        <end position="17"/>
    </location>
</feature>
<proteinExistence type="predicted"/>
<dbReference type="GeneID" id="81439920"/>
<organism evidence="2 3">
    <name type="scientific">Penicillium cataractarum</name>
    <dbReference type="NCBI Taxonomy" id="2100454"/>
    <lineage>
        <taxon>Eukaryota</taxon>
        <taxon>Fungi</taxon>
        <taxon>Dikarya</taxon>
        <taxon>Ascomycota</taxon>
        <taxon>Pezizomycotina</taxon>
        <taxon>Eurotiomycetes</taxon>
        <taxon>Eurotiomycetidae</taxon>
        <taxon>Eurotiales</taxon>
        <taxon>Aspergillaceae</taxon>
        <taxon>Penicillium</taxon>
    </lineage>
</organism>
<dbReference type="EMBL" id="JAPZBS010000007">
    <property type="protein sequence ID" value="KAJ5368062.1"/>
    <property type="molecule type" value="Genomic_DNA"/>
</dbReference>
<accession>A0A9W9RX52</accession>
<dbReference type="OrthoDB" id="4357257at2759"/>
<name>A0A9W9RX52_9EURO</name>
<evidence type="ECO:0000256" key="1">
    <source>
        <dbReference type="SAM" id="MobiDB-lite"/>
    </source>
</evidence>
<feature type="region of interest" description="Disordered" evidence="1">
    <location>
        <begin position="1"/>
        <end position="39"/>
    </location>
</feature>
<dbReference type="Proteomes" id="UP001147782">
    <property type="component" value="Unassembled WGS sequence"/>
</dbReference>
<sequence length="95" mass="10480">MAPSSTQPGPTANNPASNGRPHESASVSNGNNEHWSKELLQDMDAMMKRMDFMRDDLSKIQDEVVTLRRSFGDIHKLLNDLKELVAPETGPDAST</sequence>
<keyword evidence="3" id="KW-1185">Reference proteome</keyword>
<dbReference type="RefSeq" id="XP_056552804.1">
    <property type="nucleotide sequence ID" value="XM_056700741.1"/>
</dbReference>
<reference evidence="2" key="1">
    <citation type="submission" date="2022-11" db="EMBL/GenBank/DDBJ databases">
        <authorList>
            <person name="Petersen C."/>
        </authorList>
    </citation>
    <scope>NUCLEOTIDE SEQUENCE</scope>
    <source>
        <strain evidence="2">IBT 29864</strain>
    </source>
</reference>
<dbReference type="AlphaFoldDB" id="A0A9W9RX52"/>
<reference evidence="2" key="2">
    <citation type="journal article" date="2023" name="IMA Fungus">
        <title>Comparative genomic study of the Penicillium genus elucidates a diverse pangenome and 15 lateral gene transfer events.</title>
        <authorList>
            <person name="Petersen C."/>
            <person name="Sorensen T."/>
            <person name="Nielsen M.R."/>
            <person name="Sondergaard T.E."/>
            <person name="Sorensen J.L."/>
            <person name="Fitzpatrick D.A."/>
            <person name="Frisvad J.C."/>
            <person name="Nielsen K.L."/>
        </authorList>
    </citation>
    <scope>NUCLEOTIDE SEQUENCE</scope>
    <source>
        <strain evidence="2">IBT 29864</strain>
    </source>
</reference>
<evidence type="ECO:0000313" key="2">
    <source>
        <dbReference type="EMBL" id="KAJ5368062.1"/>
    </source>
</evidence>
<gene>
    <name evidence="2" type="ORF">N7496_007822</name>
</gene>